<dbReference type="EMBL" id="CP010536">
    <property type="protein sequence ID" value="AJG19947.1"/>
    <property type="molecule type" value="Genomic_DNA"/>
</dbReference>
<evidence type="ECO:0000313" key="1">
    <source>
        <dbReference type="EMBL" id="AJG19947.1"/>
    </source>
</evidence>
<dbReference type="KEGG" id="cbw:RR42_m2556"/>
<keyword evidence="2" id="KW-1185">Reference proteome</keyword>
<name>A0A0C4Y3V4_9BURK</name>
<dbReference type="OrthoDB" id="9153651at2"/>
<dbReference type="AlphaFoldDB" id="A0A0C4Y3V4"/>
<evidence type="ECO:0000313" key="2">
    <source>
        <dbReference type="Proteomes" id="UP000031843"/>
    </source>
</evidence>
<dbReference type="Proteomes" id="UP000031843">
    <property type="component" value="Chromosome main"/>
</dbReference>
<protein>
    <submittedName>
        <fullName evidence="1">Uncharacterized protein</fullName>
    </submittedName>
</protein>
<sequence length="174" mass="19085">MLARDFKGSVSGDTLRIAFYTNANSLIEAELRVGEQTILCTFVNTKGRKAEVRLTRLSADEINALRADAAQAGGPRKGCVGRYPVQSRLVAGPGSRIVLGYVGAVNCPACPGYEAEYFGRMGKMKVSLPAFDQIDYITIKLGGFRGLVRPQDLRPYLSCPVLGWRWLNAAWRRA</sequence>
<proteinExistence type="predicted"/>
<accession>A0A0C4Y3V4</accession>
<dbReference type="RefSeq" id="WP_043347252.1">
    <property type="nucleotide sequence ID" value="NZ_CP010536.1"/>
</dbReference>
<gene>
    <name evidence="1" type="ORF">RR42_m2556</name>
</gene>
<reference evidence="1 2" key="1">
    <citation type="journal article" date="2015" name="Genome Announc.">
        <title>Complete Genome Sequence of Cupriavidus basilensis 4G11, Isolated from the Oak Ridge Field Research Center Site.</title>
        <authorList>
            <person name="Ray J."/>
            <person name="Waters R.J."/>
            <person name="Skerker J.M."/>
            <person name="Kuehl J.V."/>
            <person name="Price M.N."/>
            <person name="Huang J."/>
            <person name="Chakraborty R."/>
            <person name="Arkin A.P."/>
            <person name="Deutschbauer A."/>
        </authorList>
    </citation>
    <scope>NUCLEOTIDE SEQUENCE [LARGE SCALE GENOMIC DNA]</scope>
    <source>
        <strain evidence="1">4G11</strain>
    </source>
</reference>
<organism evidence="1 2">
    <name type="scientific">Cupriavidus basilensis</name>
    <dbReference type="NCBI Taxonomy" id="68895"/>
    <lineage>
        <taxon>Bacteria</taxon>
        <taxon>Pseudomonadati</taxon>
        <taxon>Pseudomonadota</taxon>
        <taxon>Betaproteobacteria</taxon>
        <taxon>Burkholderiales</taxon>
        <taxon>Burkholderiaceae</taxon>
        <taxon>Cupriavidus</taxon>
    </lineage>
</organism>